<accession>A0A132A6P9</accession>
<feature type="compositionally biased region" description="Low complexity" evidence="1">
    <location>
        <begin position="14"/>
        <end position="24"/>
    </location>
</feature>
<organism evidence="2 3">
    <name type="scientific">Sarcoptes scabiei</name>
    <name type="common">Itch mite</name>
    <name type="synonym">Acarus scabiei</name>
    <dbReference type="NCBI Taxonomy" id="52283"/>
    <lineage>
        <taxon>Eukaryota</taxon>
        <taxon>Metazoa</taxon>
        <taxon>Ecdysozoa</taxon>
        <taxon>Arthropoda</taxon>
        <taxon>Chelicerata</taxon>
        <taxon>Arachnida</taxon>
        <taxon>Acari</taxon>
        <taxon>Acariformes</taxon>
        <taxon>Sarcoptiformes</taxon>
        <taxon>Astigmata</taxon>
        <taxon>Psoroptidia</taxon>
        <taxon>Sarcoptoidea</taxon>
        <taxon>Sarcoptidae</taxon>
        <taxon>Sarcoptinae</taxon>
        <taxon>Sarcoptes</taxon>
    </lineage>
</organism>
<dbReference type="VEuPathDB" id="VectorBase:SSCA003745"/>
<dbReference type="Proteomes" id="UP000616769">
    <property type="component" value="Unassembled WGS sequence"/>
</dbReference>
<dbReference type="OrthoDB" id="565552at2759"/>
<comment type="caution">
    <text evidence="2">The sequence shown here is derived from an EMBL/GenBank/DDBJ whole genome shotgun (WGS) entry which is preliminary data.</text>
</comment>
<dbReference type="EMBL" id="JXLN01010986">
    <property type="protein sequence ID" value="KPM06607.1"/>
    <property type="molecule type" value="Genomic_DNA"/>
</dbReference>
<dbReference type="Gene3D" id="1.25.40.180">
    <property type="match status" value="1"/>
</dbReference>
<gene>
    <name evidence="2" type="ORF">QR98_0050840</name>
</gene>
<evidence type="ECO:0000256" key="1">
    <source>
        <dbReference type="SAM" id="MobiDB-lite"/>
    </source>
</evidence>
<sequence length="163" mass="18515">MNENTIINDLNHADSSSCQSVSSDRSVRKNSETGNTSSVESRIQLSLLSKQQKKFANLMLDSFQVILSNPNSTPAEIECMQIIFRRCGKYLEEDNPSRIKSMIFIIRDLLLNYSSHQFINASSNASQNSSISKSLLEIIELASSGWRFNQAQQIYYFPYTKLD</sequence>
<dbReference type="AlphaFoldDB" id="A0A132A6P9"/>
<proteinExistence type="predicted"/>
<evidence type="ECO:0000313" key="3">
    <source>
        <dbReference type="Proteomes" id="UP000616769"/>
    </source>
</evidence>
<protein>
    <submittedName>
        <fullName evidence="2">Uncharacterized protein</fullName>
    </submittedName>
</protein>
<dbReference type="InterPro" id="IPR016024">
    <property type="entry name" value="ARM-type_fold"/>
</dbReference>
<dbReference type="SUPFAM" id="SSF48371">
    <property type="entry name" value="ARM repeat"/>
    <property type="match status" value="1"/>
</dbReference>
<feature type="region of interest" description="Disordered" evidence="1">
    <location>
        <begin position="14"/>
        <end position="35"/>
    </location>
</feature>
<name>A0A132A6P9_SARSC</name>
<reference evidence="2 3" key="1">
    <citation type="journal article" date="2015" name="Parasit. Vectors">
        <title>Draft genome of the scabies mite.</title>
        <authorList>
            <person name="Rider S.D.Jr."/>
            <person name="Morgan M.S."/>
            <person name="Arlian L.G."/>
        </authorList>
    </citation>
    <scope>NUCLEOTIDE SEQUENCE [LARGE SCALE GENOMIC DNA]</scope>
    <source>
        <strain evidence="2">Arlian Lab</strain>
    </source>
</reference>
<evidence type="ECO:0000313" key="2">
    <source>
        <dbReference type="EMBL" id="KPM06607.1"/>
    </source>
</evidence>